<evidence type="ECO:0000259" key="4">
    <source>
        <dbReference type="Pfam" id="PF00149"/>
    </source>
</evidence>
<feature type="chain" id="PRO_5032290769" evidence="3">
    <location>
        <begin position="32"/>
        <end position="350"/>
    </location>
</feature>
<accession>A0A848KCA5</accession>
<dbReference type="RefSeq" id="WP_169587359.1">
    <property type="nucleotide sequence ID" value="NZ_VCQU01000004.1"/>
</dbReference>
<dbReference type="InterPro" id="IPR029052">
    <property type="entry name" value="Metallo-depent_PP-like"/>
</dbReference>
<feature type="domain" description="Calcineurin-like phosphoesterase" evidence="4">
    <location>
        <begin position="46"/>
        <end position="272"/>
    </location>
</feature>
<keyword evidence="2" id="KW-0378">Hydrolase</keyword>
<organism evidence="5 6">
    <name type="scientific">Antrihabitans stalactiti</name>
    <dbReference type="NCBI Taxonomy" id="2584121"/>
    <lineage>
        <taxon>Bacteria</taxon>
        <taxon>Bacillati</taxon>
        <taxon>Actinomycetota</taxon>
        <taxon>Actinomycetes</taxon>
        <taxon>Mycobacteriales</taxon>
        <taxon>Nocardiaceae</taxon>
        <taxon>Antrihabitans</taxon>
    </lineage>
</organism>
<evidence type="ECO:0000256" key="2">
    <source>
        <dbReference type="ARBA" id="ARBA00022801"/>
    </source>
</evidence>
<dbReference type="Pfam" id="PF00149">
    <property type="entry name" value="Metallophos"/>
    <property type="match status" value="1"/>
</dbReference>
<reference evidence="5 6" key="1">
    <citation type="submission" date="2019-05" db="EMBL/GenBank/DDBJ databases">
        <authorList>
            <person name="Lee S.D."/>
        </authorList>
    </citation>
    <scope>NUCLEOTIDE SEQUENCE [LARGE SCALE GENOMIC DNA]</scope>
    <source>
        <strain evidence="5 6">YC2-7</strain>
    </source>
</reference>
<keyword evidence="6" id="KW-1185">Reference proteome</keyword>
<dbReference type="Proteomes" id="UP000535543">
    <property type="component" value="Unassembled WGS sequence"/>
</dbReference>
<evidence type="ECO:0000256" key="1">
    <source>
        <dbReference type="ARBA" id="ARBA00022729"/>
    </source>
</evidence>
<protein>
    <submittedName>
        <fullName evidence="5">Phosphoesterase</fullName>
    </submittedName>
</protein>
<dbReference type="EMBL" id="VCQU01000004">
    <property type="protein sequence ID" value="NMN95931.1"/>
    <property type="molecule type" value="Genomic_DNA"/>
</dbReference>
<keyword evidence="1 3" id="KW-0732">Signal</keyword>
<evidence type="ECO:0000313" key="5">
    <source>
        <dbReference type="EMBL" id="NMN95931.1"/>
    </source>
</evidence>
<reference evidence="5 6" key="2">
    <citation type="submission" date="2020-06" db="EMBL/GenBank/DDBJ databases">
        <title>Antribacter stalactiti gen. nov., sp. nov., a new member of the family Nacardiaceae isolated from a cave.</title>
        <authorList>
            <person name="Kim I.S."/>
        </authorList>
    </citation>
    <scope>NUCLEOTIDE SEQUENCE [LARGE SCALE GENOMIC DNA]</scope>
    <source>
        <strain evidence="5 6">YC2-7</strain>
    </source>
</reference>
<dbReference type="PANTHER" id="PTHR10161:SF14">
    <property type="entry name" value="TARTRATE-RESISTANT ACID PHOSPHATASE TYPE 5"/>
    <property type="match status" value="1"/>
</dbReference>
<proteinExistence type="predicted"/>
<feature type="signal peptide" evidence="3">
    <location>
        <begin position="1"/>
        <end position="31"/>
    </location>
</feature>
<evidence type="ECO:0000313" key="6">
    <source>
        <dbReference type="Proteomes" id="UP000535543"/>
    </source>
</evidence>
<dbReference type="AlphaFoldDB" id="A0A848KCA5"/>
<dbReference type="SUPFAM" id="SSF56300">
    <property type="entry name" value="Metallo-dependent phosphatases"/>
    <property type="match status" value="1"/>
</dbReference>
<dbReference type="InterPro" id="IPR006311">
    <property type="entry name" value="TAT_signal"/>
</dbReference>
<dbReference type="Gene3D" id="3.60.21.10">
    <property type="match status" value="1"/>
</dbReference>
<dbReference type="InterPro" id="IPR004843">
    <property type="entry name" value="Calcineurin-like_PHP"/>
</dbReference>
<dbReference type="GO" id="GO:0016787">
    <property type="term" value="F:hydrolase activity"/>
    <property type="evidence" value="ECO:0007669"/>
    <property type="project" value="UniProtKB-KW"/>
</dbReference>
<dbReference type="PANTHER" id="PTHR10161">
    <property type="entry name" value="TARTRATE-RESISTANT ACID PHOSPHATASE TYPE 5"/>
    <property type="match status" value="1"/>
</dbReference>
<dbReference type="PROSITE" id="PS51318">
    <property type="entry name" value="TAT"/>
    <property type="match status" value="1"/>
</dbReference>
<dbReference type="InterPro" id="IPR051558">
    <property type="entry name" value="Metallophosphoesterase_PAP"/>
</dbReference>
<comment type="caution">
    <text evidence="5">The sequence shown here is derived from an EMBL/GenBank/DDBJ whole genome shotgun (WGS) entry which is preliminary data.</text>
</comment>
<name>A0A848KCA5_9NOCA</name>
<sequence>MTVITRRTLLGGSLAAAAALGATLVPGGAPARASTKFPFPSGQNLTVLVTGDAGTGEAGQLAVATAARKLFADEPLSLAIGLGDNIYEDGPESPDDDEFATKFEVPNAGLDVPWLMALGNHDNTLILPGDGSWLERGNNEVGYHARSPRWWMPSRYYSVALPAASPIAEFFVLDLNPLCAYIPQLLGYWAPNGQYMTEQRKWLRDGLSASTARWKFVCNHFPYIANGPHGSAGAYDGVPGLLPHANGTFVKELFDQEVIGRAQFLLAGHDHSQQVLAPTAATGGAHQIVSGAAAKTVGGQSRITNPALYQNFSSLGFMVLDISPAAVSVRVYTVDVTTSAATLAFAQRLA</sequence>
<gene>
    <name evidence="5" type="ORF">FGL95_12895</name>
</gene>
<evidence type="ECO:0000256" key="3">
    <source>
        <dbReference type="SAM" id="SignalP"/>
    </source>
</evidence>